<comment type="similarity">
    <text evidence="3 10">Belongs to the glycosyl hydrolase 2 family.</text>
</comment>
<reference evidence="13 14" key="1">
    <citation type="journal article" date="2017" name="Front. Microbiol.">
        <title>Labilibaculum manganireducens gen. nov., sp. nov. and Labilibaculum filiforme sp. nov., Novel Bacteroidetes Isolated from Subsurface Sediments of the Baltic Sea.</title>
        <authorList>
            <person name="Vandieken V."/>
            <person name="Marshall I.P."/>
            <person name="Niemann H."/>
            <person name="Engelen B."/>
            <person name="Cypionka H."/>
        </authorList>
    </citation>
    <scope>NUCLEOTIDE SEQUENCE [LARGE SCALE GENOMIC DNA]</scope>
    <source>
        <strain evidence="13 14">59.16B</strain>
    </source>
</reference>
<evidence type="ECO:0000256" key="5">
    <source>
        <dbReference type="ARBA" id="ARBA00012756"/>
    </source>
</evidence>
<dbReference type="SUPFAM" id="SSF74650">
    <property type="entry name" value="Galactose mutarotase-like"/>
    <property type="match status" value="1"/>
</dbReference>
<proteinExistence type="inferred from homology"/>
<sequence>MKNLLLAFLCLSFMLSQAQEKKKDWENEAVFGINKMQARATSYSYKNTDDALTGNRNKSAMQLLNGMWKFHYSDQVEARPTNFYKSEFDASNWDEIAVPSNWELKGYGKPVYVNSDFKVDLKPPHYPWENEVGSYITTFEWNPNWENQQVILHFGGVTSAFYIWVNGKKVGYSEDSCLPAEFDITNYLTKGNNSLAVEVYRWSTGSFLEDQDHWRLSGIHREVMILTQPKVAINDFFVRTKFDSNLENALVQIRPRLSTIDNADYKDISVEAKLFNADGKEVMSPITISASKIIDEYYPQRDNVYFGLLEQNIESPIKWSAENPYLYTLVLNLKDKKGKELDTRSQKVGFRDVTIDGNVLLINGKKVKLYGVNRHDHDQTGGKVISRTAMEKDVQLLKQYNFNAVRTSHYPNDPYFYELCDQYGIYVMDETNLETHAVRGLLSNQPTWAGAYVDRAIRMVERDKNHASIISWSLGNESGSGPNHAAMAAWIKDYDPTRFVHYEGAQGNSNHKQYKKVFSKDWHEYENIHSANPTDPAYVDVISRMYPTLEQLEDMANNPYLHRPIMPCEYAHAMGNSLGNMMEYWDLIHQYDNLMGAFIWDWIDQGLLQQDEKGNEYYAVGGDFGDEVNAGNFCLNGIIASDRTPKPEIEECKYVYQPVTFKAIDLKSGLIRIRNRQWFTNTASNQFVWELWQDGKKLQNGNVPTLSIMPGESQEVSIPFQTPKLISGAEYWLRISMKSTTTTLWADKGFEIAKQQFKLPIGIEKKESSKQNLPEISEKRENGMLILSNKNFSLKVSETDGYIHQLISKGNTLVNGALTPNFWRPKTDNDERGWKPEKQSAFWQTAAQNLSLASFDVVKNQDGAIRISSLLKIEDKLTLELKYTVSGDGSVEVDYSLNAANSLPKLLRVGLSTKVPVNFSEMSYYGKGPWENYSDRSQAAEVNIYKGKVADFVFEYAQPQECSNRTEVRWLKLQNKNGAGLQFEGAQALSTSVWPWTAASLEQARHTNELKKEDFYTVNIDLTQTGVGGCDTWSPKAEPIKKYRIYPGKYHYRFTIIPLQ</sequence>
<dbReference type="InterPro" id="IPR023232">
    <property type="entry name" value="Glyco_hydro_2_AS"/>
</dbReference>
<dbReference type="InterPro" id="IPR013783">
    <property type="entry name" value="Ig-like_fold"/>
</dbReference>
<dbReference type="InterPro" id="IPR050347">
    <property type="entry name" value="Bact_Beta-galactosidase"/>
</dbReference>
<dbReference type="PROSITE" id="PS00719">
    <property type="entry name" value="GLYCOSYL_HYDROL_F2_1"/>
    <property type="match status" value="1"/>
</dbReference>
<dbReference type="InterPro" id="IPR017853">
    <property type="entry name" value="GH"/>
</dbReference>
<keyword evidence="8 10" id="KW-0326">Glycosidase</keyword>
<dbReference type="Gene3D" id="2.60.40.10">
    <property type="entry name" value="Immunoglobulins"/>
    <property type="match status" value="2"/>
</dbReference>
<evidence type="ECO:0000256" key="7">
    <source>
        <dbReference type="ARBA" id="ARBA00022837"/>
    </source>
</evidence>
<feature type="signal peptide" evidence="11">
    <location>
        <begin position="1"/>
        <end position="18"/>
    </location>
</feature>
<dbReference type="PANTHER" id="PTHR46323:SF2">
    <property type="entry name" value="BETA-GALACTOSIDASE"/>
    <property type="match status" value="1"/>
</dbReference>
<dbReference type="InterPro" id="IPR006104">
    <property type="entry name" value="Glyco_hydro_2_N"/>
</dbReference>
<dbReference type="AlphaFoldDB" id="A0A2N3I1V5"/>
<dbReference type="Gene3D" id="2.60.120.260">
    <property type="entry name" value="Galactose-binding domain-like"/>
    <property type="match status" value="1"/>
</dbReference>
<dbReference type="SUPFAM" id="SSF49303">
    <property type="entry name" value="beta-Galactosidase/glucuronidase domain"/>
    <property type="match status" value="2"/>
</dbReference>
<comment type="caution">
    <text evidence="13">The sequence shown here is derived from an EMBL/GenBank/DDBJ whole genome shotgun (WGS) entry which is preliminary data.</text>
</comment>
<evidence type="ECO:0000256" key="4">
    <source>
        <dbReference type="ARBA" id="ARBA00011245"/>
    </source>
</evidence>
<dbReference type="Pfam" id="PF00703">
    <property type="entry name" value="Glyco_hydro_2"/>
    <property type="match status" value="1"/>
</dbReference>
<dbReference type="SUPFAM" id="SSF51445">
    <property type="entry name" value="(Trans)glycosidases"/>
    <property type="match status" value="1"/>
</dbReference>
<dbReference type="RefSeq" id="WP_101260421.1">
    <property type="nucleotide sequence ID" value="NZ_MVDD01000003.1"/>
</dbReference>
<feature type="chain" id="PRO_5014917283" description="Beta-galactosidase" evidence="11">
    <location>
        <begin position="19"/>
        <end position="1060"/>
    </location>
</feature>
<dbReference type="InterPro" id="IPR006101">
    <property type="entry name" value="Glyco_hydro_2"/>
</dbReference>
<evidence type="ECO:0000313" key="14">
    <source>
        <dbReference type="Proteomes" id="UP000233535"/>
    </source>
</evidence>
<dbReference type="Proteomes" id="UP000233535">
    <property type="component" value="Unassembled WGS sequence"/>
</dbReference>
<evidence type="ECO:0000256" key="3">
    <source>
        <dbReference type="ARBA" id="ARBA00007401"/>
    </source>
</evidence>
<evidence type="ECO:0000256" key="11">
    <source>
        <dbReference type="SAM" id="SignalP"/>
    </source>
</evidence>
<dbReference type="Pfam" id="PF16353">
    <property type="entry name" value="LacZ_4"/>
    <property type="match status" value="1"/>
</dbReference>
<dbReference type="InterPro" id="IPR008979">
    <property type="entry name" value="Galactose-bd-like_sf"/>
</dbReference>
<dbReference type="InterPro" id="IPR006103">
    <property type="entry name" value="Glyco_hydro_2_cat"/>
</dbReference>
<comment type="cofactor">
    <cofactor evidence="2">
        <name>Ca(2+)</name>
        <dbReference type="ChEBI" id="CHEBI:29108"/>
    </cofactor>
</comment>
<dbReference type="GO" id="GO:0005990">
    <property type="term" value="P:lactose catabolic process"/>
    <property type="evidence" value="ECO:0007669"/>
    <property type="project" value="TreeGrafter"/>
</dbReference>
<evidence type="ECO:0000256" key="8">
    <source>
        <dbReference type="ARBA" id="ARBA00023295"/>
    </source>
</evidence>
<name>A0A2N3I1V5_9BACT</name>
<evidence type="ECO:0000256" key="1">
    <source>
        <dbReference type="ARBA" id="ARBA00001412"/>
    </source>
</evidence>
<evidence type="ECO:0000313" key="13">
    <source>
        <dbReference type="EMBL" id="PKQ64280.1"/>
    </source>
</evidence>
<accession>A0A2N3I1V5</accession>
<organism evidence="13 14">
    <name type="scientific">Labilibaculum filiforme</name>
    <dbReference type="NCBI Taxonomy" id="1940526"/>
    <lineage>
        <taxon>Bacteria</taxon>
        <taxon>Pseudomonadati</taxon>
        <taxon>Bacteroidota</taxon>
        <taxon>Bacteroidia</taxon>
        <taxon>Marinilabiliales</taxon>
        <taxon>Marinifilaceae</taxon>
        <taxon>Labilibaculum</taxon>
    </lineage>
</organism>
<dbReference type="GO" id="GO:0004565">
    <property type="term" value="F:beta-galactosidase activity"/>
    <property type="evidence" value="ECO:0007669"/>
    <property type="project" value="UniProtKB-EC"/>
</dbReference>
<dbReference type="EC" id="3.2.1.23" evidence="5 10"/>
<dbReference type="SUPFAM" id="SSF49785">
    <property type="entry name" value="Galactose-binding domain-like"/>
    <property type="match status" value="1"/>
</dbReference>
<dbReference type="InterPro" id="IPR004199">
    <property type="entry name" value="B-gal_small/dom_5"/>
</dbReference>
<dbReference type="PRINTS" id="PR00132">
    <property type="entry name" value="GLHYDRLASE2"/>
</dbReference>
<dbReference type="GO" id="GO:0030246">
    <property type="term" value="F:carbohydrate binding"/>
    <property type="evidence" value="ECO:0007669"/>
    <property type="project" value="InterPro"/>
</dbReference>
<evidence type="ECO:0000256" key="10">
    <source>
        <dbReference type="RuleBase" id="RU361154"/>
    </source>
</evidence>
<dbReference type="InterPro" id="IPR006102">
    <property type="entry name" value="Ig-like_GH2"/>
</dbReference>
<keyword evidence="7" id="KW-0106">Calcium</keyword>
<keyword evidence="11" id="KW-0732">Signal</keyword>
<evidence type="ECO:0000256" key="6">
    <source>
        <dbReference type="ARBA" id="ARBA00022801"/>
    </source>
</evidence>
<gene>
    <name evidence="13" type="ORF">BZG02_05530</name>
</gene>
<dbReference type="InterPro" id="IPR023230">
    <property type="entry name" value="Glyco_hydro_2_CS"/>
</dbReference>
<dbReference type="OrthoDB" id="9801077at2"/>
<dbReference type="Pfam" id="PF02929">
    <property type="entry name" value="Bgal_small_N"/>
    <property type="match status" value="1"/>
</dbReference>
<dbReference type="Gene3D" id="2.70.98.10">
    <property type="match status" value="1"/>
</dbReference>
<keyword evidence="14" id="KW-1185">Reference proteome</keyword>
<dbReference type="InterPro" id="IPR036156">
    <property type="entry name" value="Beta-gal/glucu_dom_sf"/>
</dbReference>
<evidence type="ECO:0000259" key="12">
    <source>
        <dbReference type="SMART" id="SM01038"/>
    </source>
</evidence>
<protein>
    <recommendedName>
        <fullName evidence="5 10">Beta-galactosidase</fullName>
        <ecNumber evidence="5 10">3.2.1.23</ecNumber>
    </recommendedName>
    <alternativeName>
        <fullName evidence="9 10">Lactase</fullName>
    </alternativeName>
</protein>
<dbReference type="Pfam" id="PF02836">
    <property type="entry name" value="Glyco_hydro_2_C"/>
    <property type="match status" value="1"/>
</dbReference>
<dbReference type="PANTHER" id="PTHR46323">
    <property type="entry name" value="BETA-GALACTOSIDASE"/>
    <property type="match status" value="1"/>
</dbReference>
<dbReference type="Gene3D" id="3.20.20.80">
    <property type="entry name" value="Glycosidases"/>
    <property type="match status" value="1"/>
</dbReference>
<dbReference type="SMART" id="SM01038">
    <property type="entry name" value="Bgal_small_N"/>
    <property type="match status" value="1"/>
</dbReference>
<comment type="catalytic activity">
    <reaction evidence="1 10">
        <text>Hydrolysis of terminal non-reducing beta-D-galactose residues in beta-D-galactosides.</text>
        <dbReference type="EC" id="3.2.1.23"/>
    </reaction>
</comment>
<dbReference type="Pfam" id="PF02837">
    <property type="entry name" value="Glyco_hydro_2_N"/>
    <property type="match status" value="1"/>
</dbReference>
<dbReference type="GO" id="GO:0009341">
    <property type="term" value="C:beta-galactosidase complex"/>
    <property type="evidence" value="ECO:0007669"/>
    <property type="project" value="InterPro"/>
</dbReference>
<dbReference type="InterPro" id="IPR032312">
    <property type="entry name" value="LacZ_4"/>
</dbReference>
<dbReference type="PROSITE" id="PS00608">
    <property type="entry name" value="GLYCOSYL_HYDROL_F2_2"/>
    <property type="match status" value="1"/>
</dbReference>
<dbReference type="InterPro" id="IPR011013">
    <property type="entry name" value="Gal_mutarotase_sf_dom"/>
</dbReference>
<dbReference type="EMBL" id="MVDD01000003">
    <property type="protein sequence ID" value="PKQ64280.1"/>
    <property type="molecule type" value="Genomic_DNA"/>
</dbReference>
<evidence type="ECO:0000256" key="9">
    <source>
        <dbReference type="ARBA" id="ARBA00032230"/>
    </source>
</evidence>
<dbReference type="InterPro" id="IPR014718">
    <property type="entry name" value="GH-type_carb-bd"/>
</dbReference>
<feature type="domain" description="Beta galactosidase small chain/" evidence="12">
    <location>
        <begin position="786"/>
        <end position="1057"/>
    </location>
</feature>
<keyword evidence="6 10" id="KW-0378">Hydrolase</keyword>
<evidence type="ECO:0000256" key="2">
    <source>
        <dbReference type="ARBA" id="ARBA00001913"/>
    </source>
</evidence>
<comment type="subunit">
    <text evidence="4">Monomer.</text>
</comment>